<keyword evidence="1" id="KW-0812">Transmembrane</keyword>
<evidence type="ECO:0000313" key="3">
    <source>
        <dbReference type="Proteomes" id="UP000683000"/>
    </source>
</evidence>
<dbReference type="AlphaFoldDB" id="A0A8I3A3C3"/>
<protein>
    <submittedName>
        <fullName evidence="2">Uncharacterized protein</fullName>
    </submittedName>
</protein>
<keyword evidence="3" id="KW-1185">Reference proteome</keyword>
<keyword evidence="1" id="KW-0472">Membrane</keyword>
<proteinExistence type="predicted"/>
<comment type="caution">
    <text evidence="2">The sequence shown here is derived from an EMBL/GenBank/DDBJ whole genome shotgun (WGS) entry which is preliminary data.</text>
</comment>
<dbReference type="EMBL" id="JAGFBS010000054">
    <property type="protein sequence ID" value="KAG6370328.1"/>
    <property type="molecule type" value="Genomic_DNA"/>
</dbReference>
<feature type="transmembrane region" description="Helical" evidence="1">
    <location>
        <begin position="36"/>
        <end position="56"/>
    </location>
</feature>
<name>A0A8I3A3C3_9AGAM</name>
<evidence type="ECO:0000313" key="2">
    <source>
        <dbReference type="EMBL" id="KAG6370328.1"/>
    </source>
</evidence>
<evidence type="ECO:0000256" key="1">
    <source>
        <dbReference type="SAM" id="Phobius"/>
    </source>
</evidence>
<dbReference type="Proteomes" id="UP000683000">
    <property type="component" value="Unassembled WGS sequence"/>
</dbReference>
<sequence length="63" mass="6951">MSSQFIATWVHAWLTWLARIVLFSAALAVQIFRPKELATAVTLSFELLVTSFVIGVEGDADVL</sequence>
<keyword evidence="1" id="KW-1133">Transmembrane helix</keyword>
<feature type="transmembrane region" description="Helical" evidence="1">
    <location>
        <begin position="6"/>
        <end position="29"/>
    </location>
</feature>
<gene>
    <name evidence="2" type="ORF">JVT61DRAFT_12281</name>
</gene>
<organism evidence="2 3">
    <name type="scientific">Boletus reticuloceps</name>
    <dbReference type="NCBI Taxonomy" id="495285"/>
    <lineage>
        <taxon>Eukaryota</taxon>
        <taxon>Fungi</taxon>
        <taxon>Dikarya</taxon>
        <taxon>Basidiomycota</taxon>
        <taxon>Agaricomycotina</taxon>
        <taxon>Agaricomycetes</taxon>
        <taxon>Agaricomycetidae</taxon>
        <taxon>Boletales</taxon>
        <taxon>Boletineae</taxon>
        <taxon>Boletaceae</taxon>
        <taxon>Boletoideae</taxon>
        <taxon>Boletus</taxon>
    </lineage>
</organism>
<accession>A0A8I3A3C3</accession>
<reference evidence="2" key="1">
    <citation type="submission" date="2021-03" db="EMBL/GenBank/DDBJ databases">
        <title>Evolutionary innovations through gain and loss of genes in the ectomycorrhizal Boletales.</title>
        <authorList>
            <person name="Wu G."/>
            <person name="Miyauchi S."/>
            <person name="Morin E."/>
            <person name="Yang Z.-L."/>
            <person name="Xu J."/>
            <person name="Martin F.M."/>
        </authorList>
    </citation>
    <scope>NUCLEOTIDE SEQUENCE</scope>
    <source>
        <strain evidence="2">BR01</strain>
    </source>
</reference>